<organism evidence="4 5">
    <name type="scientific">Paramecium octaurelia</name>
    <dbReference type="NCBI Taxonomy" id="43137"/>
    <lineage>
        <taxon>Eukaryota</taxon>
        <taxon>Sar</taxon>
        <taxon>Alveolata</taxon>
        <taxon>Ciliophora</taxon>
        <taxon>Intramacronucleata</taxon>
        <taxon>Oligohymenophorea</taxon>
        <taxon>Peniculida</taxon>
        <taxon>Parameciidae</taxon>
        <taxon>Paramecium</taxon>
    </lineage>
</organism>
<protein>
    <recommendedName>
        <fullName evidence="2">Casein kinase I</fullName>
        <ecNumber evidence="1">2.7.11.1</ecNumber>
    </recommendedName>
</protein>
<feature type="domain" description="Protein kinase" evidence="3">
    <location>
        <begin position="76"/>
        <end position="343"/>
    </location>
</feature>
<dbReference type="PANTHER" id="PTHR11909">
    <property type="entry name" value="CASEIN KINASE-RELATED"/>
    <property type="match status" value="1"/>
</dbReference>
<dbReference type="Pfam" id="PF00069">
    <property type="entry name" value="Pkinase"/>
    <property type="match status" value="1"/>
</dbReference>
<dbReference type="OMA" id="IMPQLNC"/>
<dbReference type="EC" id="2.7.11.1" evidence="1"/>
<dbReference type="Proteomes" id="UP000683925">
    <property type="component" value="Unassembled WGS sequence"/>
</dbReference>
<evidence type="ECO:0000256" key="2">
    <source>
        <dbReference type="ARBA" id="ARBA00023860"/>
    </source>
</evidence>
<accession>A0A8S1YEA6</accession>
<dbReference type="SMART" id="SM00220">
    <property type="entry name" value="S_TKc"/>
    <property type="match status" value="1"/>
</dbReference>
<dbReference type="AlphaFoldDB" id="A0A8S1YEA6"/>
<sequence length="429" mass="49476">MIKLLLALRLEYLRIISYNQIIIDFSQKKNKIIVDVKIYRFQNNPKLLYYMFNKNFVLIYSIIKNSSDMYLQASQYQIVSMIGQGSAHEVFKARHNLTQKVFALKIEKFSQQGQIEGEIKILKELNDIEGIPRLVDQGKTPDNRRFLIMPQLNCSLRDLAKTSQLSLPCILAIGLSVIKTLEQIHRKKILHLDIKPDNIMIQQQVLKDLKGQILTPGFIQLIDFGLSQFIGNSKFLQNVFVGSLNFASRASHRGEQLGYKDDMESLFYVLVYLRNGKLPWSEKSSMKSKDLDILQIGRIKTSLFNTMTLSKKFPIEFSKLMSHIDELKYDEIPDYQSIKGLFINMLQTTSLSSKMDQFLTQSPNQSFNQQGNSNIIQIPVDKLNFNNNSIETQIKEDLTDVEVNKVQHLSDLIGKYATVQIKSILDIKY</sequence>
<evidence type="ECO:0000256" key="1">
    <source>
        <dbReference type="ARBA" id="ARBA00012513"/>
    </source>
</evidence>
<evidence type="ECO:0000313" key="4">
    <source>
        <dbReference type="EMBL" id="CAD8212100.1"/>
    </source>
</evidence>
<comment type="caution">
    <text evidence="4">The sequence shown here is derived from an EMBL/GenBank/DDBJ whole genome shotgun (WGS) entry which is preliminary data.</text>
</comment>
<proteinExistence type="predicted"/>
<dbReference type="PROSITE" id="PS00108">
    <property type="entry name" value="PROTEIN_KINASE_ST"/>
    <property type="match status" value="1"/>
</dbReference>
<name>A0A8S1YEA6_PAROT</name>
<evidence type="ECO:0000313" key="5">
    <source>
        <dbReference type="Proteomes" id="UP000683925"/>
    </source>
</evidence>
<dbReference type="EMBL" id="CAJJDP010000158">
    <property type="protein sequence ID" value="CAD8212100.1"/>
    <property type="molecule type" value="Genomic_DNA"/>
</dbReference>
<dbReference type="FunFam" id="1.10.510.10:FF:001465">
    <property type="entry name" value="Uncharacterized protein"/>
    <property type="match status" value="1"/>
</dbReference>
<dbReference type="OrthoDB" id="5979581at2759"/>
<dbReference type="InterPro" id="IPR050235">
    <property type="entry name" value="CK1_Ser-Thr_kinase"/>
</dbReference>
<dbReference type="PROSITE" id="PS50011">
    <property type="entry name" value="PROTEIN_KINASE_DOM"/>
    <property type="match status" value="1"/>
</dbReference>
<evidence type="ECO:0000259" key="3">
    <source>
        <dbReference type="PROSITE" id="PS50011"/>
    </source>
</evidence>
<dbReference type="GO" id="GO:0004674">
    <property type="term" value="F:protein serine/threonine kinase activity"/>
    <property type="evidence" value="ECO:0007669"/>
    <property type="project" value="UniProtKB-EC"/>
</dbReference>
<reference evidence="4" key="1">
    <citation type="submission" date="2021-01" db="EMBL/GenBank/DDBJ databases">
        <authorList>
            <consortium name="Genoscope - CEA"/>
            <person name="William W."/>
        </authorList>
    </citation>
    <scope>NUCLEOTIDE SEQUENCE</scope>
</reference>
<dbReference type="InterPro" id="IPR008271">
    <property type="entry name" value="Ser/Thr_kinase_AS"/>
</dbReference>
<gene>
    <name evidence="4" type="ORF">POCTA_138.1.T1560115</name>
</gene>
<dbReference type="InterPro" id="IPR000719">
    <property type="entry name" value="Prot_kinase_dom"/>
</dbReference>
<keyword evidence="5" id="KW-1185">Reference proteome</keyword>
<dbReference type="GO" id="GO:0005524">
    <property type="term" value="F:ATP binding"/>
    <property type="evidence" value="ECO:0007669"/>
    <property type="project" value="InterPro"/>
</dbReference>